<keyword evidence="1 6" id="KW-0732">Signal</keyword>
<evidence type="ECO:0000256" key="3">
    <source>
        <dbReference type="ARBA" id="ARBA00023157"/>
    </source>
</evidence>
<evidence type="ECO:0000256" key="1">
    <source>
        <dbReference type="ARBA" id="ARBA00022729"/>
    </source>
</evidence>
<sequence length="358" mass="40291">MWRENGVLAVISGLLWHCRSAGTMRNTVTTQDACRPNAFTYCELPIITSLSEQPYPAFPGEELKVLCQAYGSPVPLIAWYRVLANGESIDIPTTEGSHMINEAGLLRIRHVVPHDDGKYFCMASNSVGESKYLIEIKVSHPMVSLIPLSIGDTFVTLTWNGSVHITAKKDHKTTHASVRHRHHVEARFRLSRHLLLKYRRYKESLLTLSVTTTTTIKLIPTARQYGVHGLQPNTAYEFCIEFQPTDRPTTLLDCLVLRTTTEDASADASGGMGYHQGHTILFVFLIAIVGGVSSLCFGCYTYAVGRKLWKYRQKKSRLPVFAYGNDGCVEEEDHYPEHYNNYSYYGESNPTKPLIARI</sequence>
<dbReference type="PANTHER" id="PTHR12231">
    <property type="entry name" value="CTX-RELATED TYPE I TRANSMEMBRANE PROTEIN"/>
    <property type="match status" value="1"/>
</dbReference>
<dbReference type="InterPro" id="IPR013783">
    <property type="entry name" value="Ig-like_fold"/>
</dbReference>
<reference evidence="9" key="1">
    <citation type="submission" date="2017-01" db="EMBL/GenBank/DDBJ databases">
        <title>Comparative genomics of anhydrobiosis in the tardigrade Hypsibius dujardini.</title>
        <authorList>
            <person name="Yoshida Y."/>
            <person name="Koutsovoulos G."/>
            <person name="Laetsch D."/>
            <person name="Stevens L."/>
            <person name="Kumar S."/>
            <person name="Horikawa D."/>
            <person name="Ishino K."/>
            <person name="Komine S."/>
            <person name="Tomita M."/>
            <person name="Blaxter M."/>
            <person name="Arakawa K."/>
        </authorList>
    </citation>
    <scope>NUCLEOTIDE SEQUENCE [LARGE SCALE GENOMIC DNA]</scope>
    <source>
        <strain evidence="9">Z151</strain>
    </source>
</reference>
<dbReference type="InterPro" id="IPR007110">
    <property type="entry name" value="Ig-like_dom"/>
</dbReference>
<evidence type="ECO:0000256" key="2">
    <source>
        <dbReference type="ARBA" id="ARBA00022737"/>
    </source>
</evidence>
<dbReference type="EMBL" id="MTYJ01000137">
    <property type="protein sequence ID" value="OQV12769.1"/>
    <property type="molecule type" value="Genomic_DNA"/>
</dbReference>
<dbReference type="InterPro" id="IPR003599">
    <property type="entry name" value="Ig_sub"/>
</dbReference>
<keyword evidence="5" id="KW-0472">Membrane</keyword>
<feature type="domain" description="Ig-like" evidence="7">
    <location>
        <begin position="45"/>
        <end position="139"/>
    </location>
</feature>
<evidence type="ECO:0000256" key="4">
    <source>
        <dbReference type="ARBA" id="ARBA00023319"/>
    </source>
</evidence>
<dbReference type="InterPro" id="IPR051170">
    <property type="entry name" value="Neural/epithelial_adhesion"/>
</dbReference>
<dbReference type="FunFam" id="2.60.40.10:FF:000032">
    <property type="entry name" value="palladin isoform X1"/>
    <property type="match status" value="1"/>
</dbReference>
<comment type="caution">
    <text evidence="8">The sequence shown here is derived from an EMBL/GenBank/DDBJ whole genome shotgun (WGS) entry which is preliminary data.</text>
</comment>
<dbReference type="Gene3D" id="2.60.40.10">
    <property type="entry name" value="Immunoglobulins"/>
    <property type="match status" value="1"/>
</dbReference>
<keyword evidence="5" id="KW-0812">Transmembrane</keyword>
<keyword evidence="3" id="KW-1015">Disulfide bond</keyword>
<dbReference type="PROSITE" id="PS50835">
    <property type="entry name" value="IG_LIKE"/>
    <property type="match status" value="1"/>
</dbReference>
<feature type="signal peptide" evidence="6">
    <location>
        <begin position="1"/>
        <end position="20"/>
    </location>
</feature>
<accession>A0A1W0WC43</accession>
<dbReference type="SMART" id="SM00408">
    <property type="entry name" value="IGc2"/>
    <property type="match status" value="1"/>
</dbReference>
<name>A0A1W0WC43_HYPEX</name>
<dbReference type="SUPFAM" id="SSF48726">
    <property type="entry name" value="Immunoglobulin"/>
    <property type="match status" value="1"/>
</dbReference>
<feature type="chain" id="PRO_5012054265" description="Ig-like domain-containing protein" evidence="6">
    <location>
        <begin position="21"/>
        <end position="358"/>
    </location>
</feature>
<keyword evidence="5" id="KW-1133">Transmembrane helix</keyword>
<evidence type="ECO:0000256" key="6">
    <source>
        <dbReference type="SAM" id="SignalP"/>
    </source>
</evidence>
<dbReference type="AlphaFoldDB" id="A0A1W0WC43"/>
<evidence type="ECO:0000259" key="7">
    <source>
        <dbReference type="PROSITE" id="PS50835"/>
    </source>
</evidence>
<keyword evidence="2" id="KW-0677">Repeat</keyword>
<dbReference type="GO" id="GO:0043005">
    <property type="term" value="C:neuron projection"/>
    <property type="evidence" value="ECO:0007669"/>
    <property type="project" value="TreeGrafter"/>
</dbReference>
<dbReference type="CDD" id="cd00096">
    <property type="entry name" value="Ig"/>
    <property type="match status" value="1"/>
</dbReference>
<dbReference type="SMART" id="SM00409">
    <property type="entry name" value="IG"/>
    <property type="match status" value="1"/>
</dbReference>
<dbReference type="PANTHER" id="PTHR12231:SF253">
    <property type="entry name" value="DPR-INTERACTING PROTEIN ETA, ISOFORM B-RELATED"/>
    <property type="match status" value="1"/>
</dbReference>
<dbReference type="Pfam" id="PF13927">
    <property type="entry name" value="Ig_3"/>
    <property type="match status" value="1"/>
</dbReference>
<feature type="transmembrane region" description="Helical" evidence="5">
    <location>
        <begin position="280"/>
        <end position="305"/>
    </location>
</feature>
<dbReference type="Proteomes" id="UP000192578">
    <property type="component" value="Unassembled WGS sequence"/>
</dbReference>
<protein>
    <recommendedName>
        <fullName evidence="7">Ig-like domain-containing protein</fullName>
    </recommendedName>
</protein>
<gene>
    <name evidence="8" type="ORF">BV898_12998</name>
</gene>
<evidence type="ECO:0000256" key="5">
    <source>
        <dbReference type="SAM" id="Phobius"/>
    </source>
</evidence>
<keyword evidence="4" id="KW-0393">Immunoglobulin domain</keyword>
<evidence type="ECO:0000313" key="9">
    <source>
        <dbReference type="Proteomes" id="UP000192578"/>
    </source>
</evidence>
<proteinExistence type="predicted"/>
<organism evidence="8 9">
    <name type="scientific">Hypsibius exemplaris</name>
    <name type="common">Freshwater tardigrade</name>
    <dbReference type="NCBI Taxonomy" id="2072580"/>
    <lineage>
        <taxon>Eukaryota</taxon>
        <taxon>Metazoa</taxon>
        <taxon>Ecdysozoa</taxon>
        <taxon>Tardigrada</taxon>
        <taxon>Eutardigrada</taxon>
        <taxon>Parachela</taxon>
        <taxon>Hypsibioidea</taxon>
        <taxon>Hypsibiidae</taxon>
        <taxon>Hypsibius</taxon>
    </lineage>
</organism>
<keyword evidence="9" id="KW-1185">Reference proteome</keyword>
<evidence type="ECO:0000313" key="8">
    <source>
        <dbReference type="EMBL" id="OQV12769.1"/>
    </source>
</evidence>
<dbReference type="OrthoDB" id="10253954at2759"/>
<dbReference type="InterPro" id="IPR036179">
    <property type="entry name" value="Ig-like_dom_sf"/>
</dbReference>
<dbReference type="InterPro" id="IPR003598">
    <property type="entry name" value="Ig_sub2"/>
</dbReference>